<keyword evidence="2" id="KW-1185">Reference proteome</keyword>
<sequence length="169" mass="18682">MARVDEMEVGDVDGNEEKGCYKCLSVELFCGTPLCLPDDFSPQPRTAALSSHEYVHYLRDLVRDLKRCPPRPFPAFTRYISTDLANATHVFVRHGPIQPALHPHYVGLVLVLERRESTYTVDIHGKTGTIALDPLKPAYCEAAPTVASLNLAPDVSFLVAAYATSARRV</sequence>
<dbReference type="Proteomes" id="UP000821865">
    <property type="component" value="Chromosome 7"/>
</dbReference>
<evidence type="ECO:0000313" key="1">
    <source>
        <dbReference type="EMBL" id="KAH7942122.1"/>
    </source>
</evidence>
<accession>A0ACB8CHD5</accession>
<evidence type="ECO:0000313" key="2">
    <source>
        <dbReference type="Proteomes" id="UP000821865"/>
    </source>
</evidence>
<name>A0ACB8CHD5_DERSI</name>
<reference evidence="1" key="1">
    <citation type="submission" date="2020-05" db="EMBL/GenBank/DDBJ databases">
        <title>Large-scale comparative analyses of tick genomes elucidate their genetic diversity and vector capacities.</title>
        <authorList>
            <person name="Jia N."/>
            <person name="Wang J."/>
            <person name="Shi W."/>
            <person name="Du L."/>
            <person name="Sun Y."/>
            <person name="Zhan W."/>
            <person name="Jiang J."/>
            <person name="Wang Q."/>
            <person name="Zhang B."/>
            <person name="Ji P."/>
            <person name="Sakyi L.B."/>
            <person name="Cui X."/>
            <person name="Yuan T."/>
            <person name="Jiang B."/>
            <person name="Yang W."/>
            <person name="Lam T.T.-Y."/>
            <person name="Chang Q."/>
            <person name="Ding S."/>
            <person name="Wang X."/>
            <person name="Zhu J."/>
            <person name="Ruan X."/>
            <person name="Zhao L."/>
            <person name="Wei J."/>
            <person name="Que T."/>
            <person name="Du C."/>
            <person name="Cheng J."/>
            <person name="Dai P."/>
            <person name="Han X."/>
            <person name="Huang E."/>
            <person name="Gao Y."/>
            <person name="Liu J."/>
            <person name="Shao H."/>
            <person name="Ye R."/>
            <person name="Li L."/>
            <person name="Wei W."/>
            <person name="Wang X."/>
            <person name="Wang C."/>
            <person name="Yang T."/>
            <person name="Huo Q."/>
            <person name="Li W."/>
            <person name="Guo W."/>
            <person name="Chen H."/>
            <person name="Zhou L."/>
            <person name="Ni X."/>
            <person name="Tian J."/>
            <person name="Zhou Y."/>
            <person name="Sheng Y."/>
            <person name="Liu T."/>
            <person name="Pan Y."/>
            <person name="Xia L."/>
            <person name="Li J."/>
            <person name="Zhao F."/>
            <person name="Cao W."/>
        </authorList>
    </citation>
    <scope>NUCLEOTIDE SEQUENCE</scope>
    <source>
        <strain evidence="1">Dsil-2018</strain>
    </source>
</reference>
<gene>
    <name evidence="1" type="ORF">HPB49_020755</name>
</gene>
<organism evidence="1 2">
    <name type="scientific">Dermacentor silvarum</name>
    <name type="common">Tick</name>
    <dbReference type="NCBI Taxonomy" id="543639"/>
    <lineage>
        <taxon>Eukaryota</taxon>
        <taxon>Metazoa</taxon>
        <taxon>Ecdysozoa</taxon>
        <taxon>Arthropoda</taxon>
        <taxon>Chelicerata</taxon>
        <taxon>Arachnida</taxon>
        <taxon>Acari</taxon>
        <taxon>Parasitiformes</taxon>
        <taxon>Ixodida</taxon>
        <taxon>Ixodoidea</taxon>
        <taxon>Ixodidae</taxon>
        <taxon>Rhipicephalinae</taxon>
        <taxon>Dermacentor</taxon>
    </lineage>
</organism>
<protein>
    <submittedName>
        <fullName evidence="1">Uncharacterized protein</fullName>
    </submittedName>
</protein>
<proteinExistence type="predicted"/>
<dbReference type="EMBL" id="CM023476">
    <property type="protein sequence ID" value="KAH7942122.1"/>
    <property type="molecule type" value="Genomic_DNA"/>
</dbReference>
<comment type="caution">
    <text evidence="1">The sequence shown here is derived from an EMBL/GenBank/DDBJ whole genome shotgun (WGS) entry which is preliminary data.</text>
</comment>